<keyword evidence="5 11" id="KW-0808">Transferase</keyword>
<evidence type="ECO:0000256" key="1">
    <source>
        <dbReference type="ARBA" id="ARBA00001946"/>
    </source>
</evidence>
<dbReference type="Pfam" id="PF02424">
    <property type="entry name" value="ApbE"/>
    <property type="match status" value="1"/>
</dbReference>
<dbReference type="GO" id="GO:0046872">
    <property type="term" value="F:metal ion binding"/>
    <property type="evidence" value="ECO:0007669"/>
    <property type="project" value="UniProtKB-KW"/>
</dbReference>
<dbReference type="GO" id="GO:0016740">
    <property type="term" value="F:transferase activity"/>
    <property type="evidence" value="ECO:0007669"/>
    <property type="project" value="UniProtKB-KW"/>
</dbReference>
<name>A0A256GZT6_9HYPH</name>
<keyword evidence="4" id="KW-0285">Flavoprotein</keyword>
<evidence type="ECO:0000256" key="2">
    <source>
        <dbReference type="ARBA" id="ARBA00011955"/>
    </source>
</evidence>
<evidence type="ECO:0000256" key="5">
    <source>
        <dbReference type="ARBA" id="ARBA00022679"/>
    </source>
</evidence>
<dbReference type="InterPro" id="IPR024932">
    <property type="entry name" value="ApbE"/>
</dbReference>
<reference evidence="12 13" key="1">
    <citation type="submission" date="2017-07" db="EMBL/GenBank/DDBJ databases">
        <title>Draft genome of Ochrobactrum lupini type strain LUP21.</title>
        <authorList>
            <person name="Krzyzanowska D.M."/>
            <person name="Jafra S."/>
        </authorList>
    </citation>
    <scope>NUCLEOTIDE SEQUENCE [LARGE SCALE GENOMIC DNA]</scope>
    <source>
        <strain evidence="12 13">LUP21</strain>
    </source>
</reference>
<dbReference type="EC" id="2.7.1.180" evidence="2"/>
<evidence type="ECO:0000313" key="13">
    <source>
        <dbReference type="Proteomes" id="UP000216363"/>
    </source>
</evidence>
<dbReference type="RefSeq" id="WP_094513537.1">
    <property type="nucleotide sequence ID" value="NZ_JBHEEP010000007.1"/>
</dbReference>
<evidence type="ECO:0000313" key="11">
    <source>
        <dbReference type="EMBL" id="KAB2703282.1"/>
    </source>
</evidence>
<dbReference type="Gene3D" id="3.10.520.10">
    <property type="entry name" value="ApbE-like domains"/>
    <property type="match status" value="1"/>
</dbReference>
<evidence type="ECO:0000256" key="4">
    <source>
        <dbReference type="ARBA" id="ARBA00022630"/>
    </source>
</evidence>
<dbReference type="PANTHER" id="PTHR30040:SF2">
    <property type="entry name" value="FAD:PROTEIN FMN TRANSFERASE"/>
    <property type="match status" value="1"/>
</dbReference>
<evidence type="ECO:0000313" key="14">
    <source>
        <dbReference type="Proteomes" id="UP000435957"/>
    </source>
</evidence>
<dbReference type="AlphaFoldDB" id="A0A256GZT6"/>
<keyword evidence="8" id="KW-0460">Magnesium</keyword>
<keyword evidence="14" id="KW-1185">Reference proteome</keyword>
<dbReference type="Proteomes" id="UP000435957">
    <property type="component" value="Unassembled WGS sequence"/>
</dbReference>
<dbReference type="Proteomes" id="UP000216363">
    <property type="component" value="Unassembled WGS sequence"/>
</dbReference>
<dbReference type="SUPFAM" id="SSF143631">
    <property type="entry name" value="ApbE-like"/>
    <property type="match status" value="1"/>
</dbReference>
<evidence type="ECO:0000256" key="6">
    <source>
        <dbReference type="ARBA" id="ARBA00022723"/>
    </source>
</evidence>
<keyword evidence="7" id="KW-0274">FAD</keyword>
<evidence type="ECO:0000256" key="3">
    <source>
        <dbReference type="ARBA" id="ARBA00016337"/>
    </source>
</evidence>
<comment type="cofactor">
    <cofactor evidence="1">
        <name>Mg(2+)</name>
        <dbReference type="ChEBI" id="CHEBI:18420"/>
    </cofactor>
</comment>
<keyword evidence="6" id="KW-0479">Metal-binding</keyword>
<evidence type="ECO:0000256" key="9">
    <source>
        <dbReference type="ARBA" id="ARBA00031306"/>
    </source>
</evidence>
<dbReference type="InterPro" id="IPR003374">
    <property type="entry name" value="ApbE-like_sf"/>
</dbReference>
<evidence type="ECO:0000256" key="8">
    <source>
        <dbReference type="ARBA" id="ARBA00022842"/>
    </source>
</evidence>
<dbReference type="PANTHER" id="PTHR30040">
    <property type="entry name" value="THIAMINE BIOSYNTHESIS LIPOPROTEIN APBE"/>
    <property type="match status" value="1"/>
</dbReference>
<organism evidence="12 13">
    <name type="scientific">Brucella lupini</name>
    <dbReference type="NCBI Taxonomy" id="255457"/>
    <lineage>
        <taxon>Bacteria</taxon>
        <taxon>Pseudomonadati</taxon>
        <taxon>Pseudomonadota</taxon>
        <taxon>Alphaproteobacteria</taxon>
        <taxon>Hyphomicrobiales</taxon>
        <taxon>Brucellaceae</taxon>
        <taxon>Brucella/Ochrobactrum group</taxon>
        <taxon>Brucella</taxon>
    </lineage>
</organism>
<evidence type="ECO:0000256" key="10">
    <source>
        <dbReference type="ARBA" id="ARBA00048540"/>
    </source>
</evidence>
<comment type="caution">
    <text evidence="12">The sequence shown here is derived from an EMBL/GenBank/DDBJ whole genome shotgun (WGS) entry which is preliminary data.</text>
</comment>
<dbReference type="EMBL" id="NNRN01000029">
    <property type="protein sequence ID" value="OYR32400.1"/>
    <property type="molecule type" value="Genomic_DNA"/>
</dbReference>
<protein>
    <recommendedName>
        <fullName evidence="3">FAD:protein FMN transferase</fullName>
        <ecNumber evidence="2">2.7.1.180</ecNumber>
    </recommendedName>
    <alternativeName>
        <fullName evidence="9">Flavin transferase</fullName>
    </alternativeName>
</protein>
<accession>A0A256GZT6</accession>
<reference evidence="11 14" key="2">
    <citation type="submission" date="2019-09" db="EMBL/GenBank/DDBJ databases">
        <title>Taxonomic organization of the family Brucellaceae based on a phylogenomic approach.</title>
        <authorList>
            <person name="Leclercq S."/>
            <person name="Cloeckaert A."/>
            <person name="Zygmunt M.S."/>
        </authorList>
    </citation>
    <scope>NUCLEOTIDE SEQUENCE [LARGE SCALE GENOMIC DNA]</scope>
    <source>
        <strain evidence="11 14">LUP23</strain>
    </source>
</reference>
<proteinExistence type="predicted"/>
<evidence type="ECO:0000256" key="7">
    <source>
        <dbReference type="ARBA" id="ARBA00022827"/>
    </source>
</evidence>
<comment type="catalytic activity">
    <reaction evidence="10">
        <text>L-threonyl-[protein] + FAD = FMN-L-threonyl-[protein] + AMP + H(+)</text>
        <dbReference type="Rhea" id="RHEA:36847"/>
        <dbReference type="Rhea" id="RHEA-COMP:11060"/>
        <dbReference type="Rhea" id="RHEA-COMP:11061"/>
        <dbReference type="ChEBI" id="CHEBI:15378"/>
        <dbReference type="ChEBI" id="CHEBI:30013"/>
        <dbReference type="ChEBI" id="CHEBI:57692"/>
        <dbReference type="ChEBI" id="CHEBI:74257"/>
        <dbReference type="ChEBI" id="CHEBI:456215"/>
        <dbReference type="EC" id="2.7.1.180"/>
    </reaction>
</comment>
<dbReference type="EMBL" id="WBWF01000009">
    <property type="protein sequence ID" value="KAB2703282.1"/>
    <property type="molecule type" value="Genomic_DNA"/>
</dbReference>
<evidence type="ECO:0000313" key="12">
    <source>
        <dbReference type="EMBL" id="OYR32400.1"/>
    </source>
</evidence>
<gene>
    <name evidence="12" type="ORF">CES86_0056</name>
    <name evidence="11" type="ORF">F9L03_14555</name>
</gene>
<sequence>MSEHQSETKPQCRQTFAFDAIGTHWEIDTPEPLAAPLRARILERIERFDATYSRFRDDSLVARIATAEEGGCFDLPDDACGLFDLYDRLHAVTGGAVDPLAGHDLELLGYDARYSFQHDPLAIARYSHERRNWPDDVTRDGSRITTRRRALIDVGAAGKGYLVDIVAEILRADGIDAFVVDAGGDLVHRGPEPLAVGLEHPVDPALAIGIARLDGGALCASAVNRRAWGPFHHVVDGRTGVPVRDVIATWVVADDALTADGLATALFFVPAERLAGSFHFSFVRMFANGRAEISPDFDGELFT</sequence>